<reference evidence="7" key="1">
    <citation type="submission" date="2022-02" db="EMBL/GenBank/DDBJ databases">
        <authorList>
            <person name="Henning P.M."/>
            <person name="McCubbin A.G."/>
            <person name="Shore J.S."/>
        </authorList>
    </citation>
    <scope>NUCLEOTIDE SEQUENCE</scope>
    <source>
        <strain evidence="7">F60SS</strain>
        <tissue evidence="7">Leaves</tissue>
    </source>
</reference>
<proteinExistence type="inferred from homology"/>
<evidence type="ECO:0000256" key="6">
    <source>
        <dbReference type="SAM" id="SignalP"/>
    </source>
</evidence>
<evidence type="ECO:0008006" key="9">
    <source>
        <dbReference type="Google" id="ProtNLM"/>
    </source>
</evidence>
<feature type="chain" id="PRO_5043333243" description="S-protein homolog" evidence="6">
    <location>
        <begin position="21"/>
        <end position="149"/>
    </location>
</feature>
<evidence type="ECO:0000256" key="4">
    <source>
        <dbReference type="ARBA" id="ARBA00022525"/>
    </source>
</evidence>
<dbReference type="GO" id="GO:0005576">
    <property type="term" value="C:extracellular region"/>
    <property type="evidence" value="ECO:0007669"/>
    <property type="project" value="UniProtKB-SubCell"/>
</dbReference>
<dbReference type="Pfam" id="PF05938">
    <property type="entry name" value="Self-incomp_S1"/>
    <property type="match status" value="1"/>
</dbReference>
<dbReference type="GO" id="GO:0060320">
    <property type="term" value="P:rejection of self pollen"/>
    <property type="evidence" value="ECO:0007669"/>
    <property type="project" value="UniProtKB-KW"/>
</dbReference>
<dbReference type="Proteomes" id="UP001141552">
    <property type="component" value="Unassembled WGS sequence"/>
</dbReference>
<organism evidence="7 8">
    <name type="scientific">Turnera subulata</name>
    <dbReference type="NCBI Taxonomy" id="218843"/>
    <lineage>
        <taxon>Eukaryota</taxon>
        <taxon>Viridiplantae</taxon>
        <taxon>Streptophyta</taxon>
        <taxon>Embryophyta</taxon>
        <taxon>Tracheophyta</taxon>
        <taxon>Spermatophyta</taxon>
        <taxon>Magnoliopsida</taxon>
        <taxon>eudicotyledons</taxon>
        <taxon>Gunneridae</taxon>
        <taxon>Pentapetalae</taxon>
        <taxon>rosids</taxon>
        <taxon>fabids</taxon>
        <taxon>Malpighiales</taxon>
        <taxon>Passifloraceae</taxon>
        <taxon>Turnera</taxon>
    </lineage>
</organism>
<keyword evidence="8" id="KW-1185">Reference proteome</keyword>
<evidence type="ECO:0000256" key="2">
    <source>
        <dbReference type="ARBA" id="ARBA00005581"/>
    </source>
</evidence>
<keyword evidence="3" id="KW-0713">Self-incompatibility</keyword>
<keyword evidence="4" id="KW-0964">Secreted</keyword>
<gene>
    <name evidence="7" type="ORF">Tsubulata_017598</name>
</gene>
<name>A0A9Q0F1F2_9ROSI</name>
<evidence type="ECO:0000256" key="3">
    <source>
        <dbReference type="ARBA" id="ARBA00022471"/>
    </source>
</evidence>
<comment type="similarity">
    <text evidence="2">Belongs to the plant self-incompatibility (S1) protein family.</text>
</comment>
<keyword evidence="5 6" id="KW-0732">Signal</keyword>
<accession>A0A9Q0F1F2</accession>
<dbReference type="InterPro" id="IPR010264">
    <property type="entry name" value="Self-incomp_S1"/>
</dbReference>
<evidence type="ECO:0000313" key="7">
    <source>
        <dbReference type="EMBL" id="KAJ4823099.1"/>
    </source>
</evidence>
<evidence type="ECO:0000256" key="1">
    <source>
        <dbReference type="ARBA" id="ARBA00004613"/>
    </source>
</evidence>
<feature type="signal peptide" evidence="6">
    <location>
        <begin position="1"/>
        <end position="20"/>
    </location>
</feature>
<comment type="subcellular location">
    <subcellularLocation>
        <location evidence="1">Secreted</location>
    </subcellularLocation>
</comment>
<dbReference type="AlphaFoldDB" id="A0A9Q0F1F2"/>
<protein>
    <recommendedName>
        <fullName evidence="9">S-protein homolog</fullName>
    </recommendedName>
</protein>
<evidence type="ECO:0000313" key="8">
    <source>
        <dbReference type="Proteomes" id="UP001141552"/>
    </source>
</evidence>
<reference evidence="7" key="2">
    <citation type="journal article" date="2023" name="Plants (Basel)">
        <title>Annotation of the Turnera subulata (Passifloraceae) Draft Genome Reveals the S-Locus Evolved after the Divergence of Turneroideae from Passifloroideae in a Stepwise Manner.</title>
        <authorList>
            <person name="Henning P.M."/>
            <person name="Roalson E.H."/>
            <person name="Mir W."/>
            <person name="McCubbin A.G."/>
            <person name="Shore J.S."/>
        </authorList>
    </citation>
    <scope>NUCLEOTIDE SEQUENCE</scope>
    <source>
        <strain evidence="7">F60SS</strain>
    </source>
</reference>
<sequence length="149" mass="17124">MNSHLLLLLITLSISQLSNALSWSSLPWNKKTVVIYNLADPVVRVDCRDGPDSLGERYLPYGTEKGYEIKFTDVLPNLYFFGDTIYQCNAKIRGVEKRKTQWNAYDDSVQGYFDCIKEPCIWKIKRDGLYYAKSPGAQEKRVITFADIP</sequence>
<comment type="caution">
    <text evidence="7">The sequence shown here is derived from an EMBL/GenBank/DDBJ whole genome shotgun (WGS) entry which is preliminary data.</text>
</comment>
<evidence type="ECO:0000256" key="5">
    <source>
        <dbReference type="ARBA" id="ARBA00022729"/>
    </source>
</evidence>
<dbReference type="EMBL" id="JAKUCV010007521">
    <property type="protein sequence ID" value="KAJ4823099.1"/>
    <property type="molecule type" value="Genomic_DNA"/>
</dbReference>